<evidence type="ECO:0000313" key="3">
    <source>
        <dbReference type="EMBL" id="MBQ0959623.1"/>
    </source>
</evidence>
<dbReference type="RefSeq" id="WP_210802305.1">
    <property type="nucleotide sequence ID" value="NZ_JAGQDE010000009.1"/>
</dbReference>
<organism evidence="3 4">
    <name type="scientific">Ideonella aquatica</name>
    <dbReference type="NCBI Taxonomy" id="2824119"/>
    <lineage>
        <taxon>Bacteria</taxon>
        <taxon>Pseudomonadati</taxon>
        <taxon>Pseudomonadota</taxon>
        <taxon>Betaproteobacteria</taxon>
        <taxon>Burkholderiales</taxon>
        <taxon>Sphaerotilaceae</taxon>
        <taxon>Ideonella</taxon>
    </lineage>
</organism>
<dbReference type="AlphaFoldDB" id="A0A941BK77"/>
<sequence>MSLVGQVFALQPDQAPLADAVSDAVLQQVVAALAALAATPTQVQVIDLRSLPLDAAGVARLRQRLGAGEVIAEVRSAALTWLEETAFAGVWWQTQHRGASDAADPWQAIVVAQVPPLLAAHPDDVAEAAARLAAVAHPSDSGGKA</sequence>
<dbReference type="Pfam" id="PF04809">
    <property type="entry name" value="HupH_C"/>
    <property type="match status" value="1"/>
</dbReference>
<gene>
    <name evidence="3" type="ORF">KAK06_11765</name>
</gene>
<accession>A0A941BK77</accession>
<proteinExistence type="inferred from homology"/>
<dbReference type="Gene3D" id="3.30.1370.140">
    <property type="entry name" value="HupH hydrogenase expression protein, C-terminal domain"/>
    <property type="match status" value="1"/>
</dbReference>
<feature type="domain" description="HupH hydrogenase expression protein C-terminal" evidence="2">
    <location>
        <begin position="23"/>
        <end position="136"/>
    </location>
</feature>
<dbReference type="Proteomes" id="UP000678374">
    <property type="component" value="Unassembled WGS sequence"/>
</dbReference>
<keyword evidence="4" id="KW-1185">Reference proteome</keyword>
<dbReference type="InterPro" id="IPR038527">
    <property type="entry name" value="HupH_C_sf"/>
</dbReference>
<evidence type="ECO:0000259" key="2">
    <source>
        <dbReference type="Pfam" id="PF04809"/>
    </source>
</evidence>
<protein>
    <recommendedName>
        <fullName evidence="2">HupH hydrogenase expression protein C-terminal domain-containing protein</fullName>
    </recommendedName>
</protein>
<name>A0A941BK77_9BURK</name>
<dbReference type="EMBL" id="JAGQDE010000009">
    <property type="protein sequence ID" value="MBQ0959623.1"/>
    <property type="molecule type" value="Genomic_DNA"/>
</dbReference>
<dbReference type="InterPro" id="IPR006894">
    <property type="entry name" value="HupH_Hydgase_express_prot_C"/>
</dbReference>
<evidence type="ECO:0000313" key="4">
    <source>
        <dbReference type="Proteomes" id="UP000678374"/>
    </source>
</evidence>
<reference evidence="3" key="1">
    <citation type="submission" date="2021-04" db="EMBL/GenBank/DDBJ databases">
        <title>The genome sequence of Ideonella sp. 4Y11.</title>
        <authorList>
            <person name="Liu Y."/>
        </authorList>
    </citation>
    <scope>NUCLEOTIDE SEQUENCE</scope>
    <source>
        <strain evidence="3">4Y11</strain>
    </source>
</reference>
<comment type="similarity">
    <text evidence="1">Belongs to the HupH/HyaF family.</text>
</comment>
<evidence type="ECO:0000256" key="1">
    <source>
        <dbReference type="ARBA" id="ARBA00010832"/>
    </source>
</evidence>
<comment type="caution">
    <text evidence="3">The sequence shown here is derived from an EMBL/GenBank/DDBJ whole genome shotgun (WGS) entry which is preliminary data.</text>
</comment>